<dbReference type="EMBL" id="BART01011858">
    <property type="protein sequence ID" value="GAG89229.1"/>
    <property type="molecule type" value="Genomic_DNA"/>
</dbReference>
<dbReference type="AlphaFoldDB" id="X1B0J5"/>
<dbReference type="Gene3D" id="3.40.50.150">
    <property type="entry name" value="Vaccinia Virus protein VP39"/>
    <property type="match status" value="1"/>
</dbReference>
<protein>
    <submittedName>
        <fullName evidence="1">Uncharacterized protein</fullName>
    </submittedName>
</protein>
<evidence type="ECO:0000313" key="1">
    <source>
        <dbReference type="EMBL" id="GAG89229.1"/>
    </source>
</evidence>
<dbReference type="InterPro" id="IPR029063">
    <property type="entry name" value="SAM-dependent_MTases_sf"/>
</dbReference>
<reference evidence="1" key="1">
    <citation type="journal article" date="2014" name="Front. Microbiol.">
        <title>High frequency of phylogenetically diverse reductive dehalogenase-homologous genes in deep subseafloor sedimentary metagenomes.</title>
        <authorList>
            <person name="Kawai M."/>
            <person name="Futagami T."/>
            <person name="Toyoda A."/>
            <person name="Takaki Y."/>
            <person name="Nishi S."/>
            <person name="Hori S."/>
            <person name="Arai W."/>
            <person name="Tsubouchi T."/>
            <person name="Morono Y."/>
            <person name="Uchiyama I."/>
            <person name="Ito T."/>
            <person name="Fujiyama A."/>
            <person name="Inagaki F."/>
            <person name="Takami H."/>
        </authorList>
    </citation>
    <scope>NUCLEOTIDE SEQUENCE</scope>
    <source>
        <strain evidence="1">Expedition CK06-06</strain>
    </source>
</reference>
<feature type="non-terminal residue" evidence="1">
    <location>
        <position position="1"/>
    </location>
</feature>
<organism evidence="1">
    <name type="scientific">marine sediment metagenome</name>
    <dbReference type="NCBI Taxonomy" id="412755"/>
    <lineage>
        <taxon>unclassified sequences</taxon>
        <taxon>metagenomes</taxon>
        <taxon>ecological metagenomes</taxon>
    </lineage>
</organism>
<comment type="caution">
    <text evidence="1">The sequence shown here is derived from an EMBL/GenBank/DDBJ whole genome shotgun (WGS) entry which is preliminary data.</text>
</comment>
<gene>
    <name evidence="1" type="ORF">S01H4_25038</name>
</gene>
<proteinExistence type="predicted"/>
<sequence>EQEKAFLRRLKKTLKANSQIMFIDSAWNKRRRQYQEKEGIQERVLSDGRVFKVYKRYFKKSDVQEISYCPSFTLS</sequence>
<accession>X1B0J5</accession>
<name>X1B0J5_9ZZZZ</name>